<name>A0A1I3N6B7_9GAMM</name>
<dbReference type="AlphaFoldDB" id="A0A1I3N6B7"/>
<dbReference type="Proteomes" id="UP000198919">
    <property type="component" value="Unassembled WGS sequence"/>
</dbReference>
<accession>A0A1I3N6B7</accession>
<gene>
    <name evidence="2" type="ORF">SAMN05421680_105104</name>
    <name evidence="1" type="ORF">Xmau_00156</name>
</gene>
<evidence type="ECO:0000313" key="2">
    <source>
        <dbReference type="EMBL" id="SFJ04821.1"/>
    </source>
</evidence>
<evidence type="ECO:0000313" key="1">
    <source>
        <dbReference type="EMBL" id="PHM45768.1"/>
    </source>
</evidence>
<reference evidence="2" key="1">
    <citation type="submission" date="2016-10" db="EMBL/GenBank/DDBJ databases">
        <authorList>
            <person name="de Groot N.N."/>
        </authorList>
    </citation>
    <scope>NUCLEOTIDE SEQUENCE [LARGE SCALE GENOMIC DNA]</scope>
    <source>
        <strain evidence="2">DSM 17908</strain>
    </source>
</reference>
<reference evidence="1 4" key="3">
    <citation type="journal article" date="2017" name="Nat. Microbiol.">
        <title>Natural product diversity associated with the nematode symbionts Photorhabdus and Xenorhabdus.</title>
        <authorList>
            <person name="Tobias N.J."/>
            <person name="Wolff H."/>
            <person name="Djahanschiri B."/>
            <person name="Grundmann F."/>
            <person name="Kronenwerth M."/>
            <person name="Shi Y.M."/>
            <person name="Simonyi S."/>
            <person name="Grun P."/>
            <person name="Shapiro-Ilan D."/>
            <person name="Pidot S.J."/>
            <person name="Stinear T.P."/>
            <person name="Ebersberger I."/>
            <person name="Bode H.B."/>
        </authorList>
    </citation>
    <scope>NUCLEOTIDE SEQUENCE [LARGE SCALE GENOMIC DNA]</scope>
    <source>
        <strain evidence="1 4">DSM 17908</strain>
    </source>
</reference>
<keyword evidence="4" id="KW-1185">Reference proteome</keyword>
<reference evidence="3" key="2">
    <citation type="submission" date="2016-10" db="EMBL/GenBank/DDBJ databases">
        <authorList>
            <person name="Varghese N."/>
            <person name="Submissions S."/>
        </authorList>
    </citation>
    <scope>NUCLEOTIDE SEQUENCE [LARGE SCALE GENOMIC DNA]</scope>
    <source>
        <strain evidence="3">DSM 17908</strain>
    </source>
</reference>
<dbReference type="Proteomes" id="UP000224607">
    <property type="component" value="Unassembled WGS sequence"/>
</dbReference>
<dbReference type="EMBL" id="NITY01000001">
    <property type="protein sequence ID" value="PHM45768.1"/>
    <property type="molecule type" value="Genomic_DNA"/>
</dbReference>
<proteinExistence type="predicted"/>
<protein>
    <submittedName>
        <fullName evidence="1">T3SS effector EspK</fullName>
    </submittedName>
</protein>
<dbReference type="OrthoDB" id="8451383at2"/>
<evidence type="ECO:0000313" key="3">
    <source>
        <dbReference type="Proteomes" id="UP000198919"/>
    </source>
</evidence>
<evidence type="ECO:0000313" key="4">
    <source>
        <dbReference type="Proteomes" id="UP000224607"/>
    </source>
</evidence>
<dbReference type="EMBL" id="FORG01000005">
    <property type="protein sequence ID" value="SFJ04821.1"/>
    <property type="molecule type" value="Genomic_DNA"/>
</dbReference>
<dbReference type="RefSeq" id="WP_092509249.1">
    <property type="nucleotide sequence ID" value="NZ_CAWNQB010000001.1"/>
</dbReference>
<sequence length="289" mass="34149">MTYNQTPIVQVSRGDLIYGLSRERQKYVIAYAPFRFINMNYNPKDVDYIPTTIDHYLIPFEKFNNERKLAHIEKGAVFEKLVAFEKLASFEKLESFKELASFKELENSEKSAISNLCKERNQTKLNIGSAQRREYNLNLPKKRGFRDNYNAHMIGHKAYYTAMLPEHDKRQLDYEVRKKHFIRKCKGGLSWVVTDSDPIAQKIKVHFILDGLDMRSIVSKQPYVNNKTGEVSKTSITASELRWIYRNRHNPKVKQKIHFWFEGKPTIPPWESEEGKMIWQKYVPKYLSE</sequence>
<organism evidence="2 3">
    <name type="scientific">Xenorhabdus mauleonii</name>
    <dbReference type="NCBI Taxonomy" id="351675"/>
    <lineage>
        <taxon>Bacteria</taxon>
        <taxon>Pseudomonadati</taxon>
        <taxon>Pseudomonadota</taxon>
        <taxon>Gammaproteobacteria</taxon>
        <taxon>Enterobacterales</taxon>
        <taxon>Morganellaceae</taxon>
        <taxon>Xenorhabdus</taxon>
    </lineage>
</organism>